<reference evidence="2 3" key="1">
    <citation type="journal article" date="2016" name="DNA Res.">
        <title>The draft genome of MD-2 pineapple using hybrid error correction of long reads.</title>
        <authorList>
            <person name="Redwan R.M."/>
            <person name="Saidin A."/>
            <person name="Kumar S.V."/>
        </authorList>
    </citation>
    <scope>NUCLEOTIDE SEQUENCE [LARGE SCALE GENOMIC DNA]</scope>
    <source>
        <strain evidence="3">cv. MD2</strain>
        <tissue evidence="2">Leaf</tissue>
    </source>
</reference>
<comment type="caution">
    <text evidence="2">The sequence shown here is derived from an EMBL/GenBank/DDBJ whole genome shotgun (WGS) entry which is preliminary data.</text>
</comment>
<organism evidence="2 3">
    <name type="scientific">Ananas comosus</name>
    <name type="common">Pineapple</name>
    <name type="synonym">Ananas ananas</name>
    <dbReference type="NCBI Taxonomy" id="4615"/>
    <lineage>
        <taxon>Eukaryota</taxon>
        <taxon>Viridiplantae</taxon>
        <taxon>Streptophyta</taxon>
        <taxon>Embryophyta</taxon>
        <taxon>Tracheophyta</taxon>
        <taxon>Spermatophyta</taxon>
        <taxon>Magnoliopsida</taxon>
        <taxon>Liliopsida</taxon>
        <taxon>Poales</taxon>
        <taxon>Bromeliaceae</taxon>
        <taxon>Bromelioideae</taxon>
        <taxon>Ananas</taxon>
    </lineage>
</organism>
<gene>
    <name evidence="2" type="ORF">ACMD2_06109</name>
</gene>
<sequence length="87" mass="9519">MSPKAQYIEAAEGSVSVSTYKVAKRVSYTVTAWPPKAQEGPDPVVVEGGDEYSGGTTCPKDRRKVQLKNRPMFLQCFPSSPSRTSNH</sequence>
<dbReference type="AlphaFoldDB" id="A0A199VQW7"/>
<protein>
    <submittedName>
        <fullName evidence="2">Uncharacterized protein</fullName>
    </submittedName>
</protein>
<dbReference type="Proteomes" id="UP000092600">
    <property type="component" value="Unassembled WGS sequence"/>
</dbReference>
<evidence type="ECO:0000256" key="1">
    <source>
        <dbReference type="SAM" id="MobiDB-lite"/>
    </source>
</evidence>
<evidence type="ECO:0000313" key="3">
    <source>
        <dbReference type="Proteomes" id="UP000092600"/>
    </source>
</evidence>
<feature type="region of interest" description="Disordered" evidence="1">
    <location>
        <begin position="36"/>
        <end position="61"/>
    </location>
</feature>
<dbReference type="EMBL" id="LSRQ01001098">
    <property type="protein sequence ID" value="OAY79403.1"/>
    <property type="molecule type" value="Genomic_DNA"/>
</dbReference>
<name>A0A199VQW7_ANACO</name>
<accession>A0A199VQW7</accession>
<proteinExistence type="predicted"/>
<evidence type="ECO:0000313" key="2">
    <source>
        <dbReference type="EMBL" id="OAY79403.1"/>
    </source>
</evidence>